<accession>A0A1Y2GBV5</accession>
<proteinExistence type="predicted"/>
<dbReference type="EMBL" id="MCFF01000055">
    <property type="protein sequence ID" value="ORZ04718.1"/>
    <property type="molecule type" value="Genomic_DNA"/>
</dbReference>
<dbReference type="GeneID" id="33567586"/>
<dbReference type="Proteomes" id="UP000193648">
    <property type="component" value="Unassembled WGS sequence"/>
</dbReference>
<dbReference type="AlphaFoldDB" id="A0A1Y2GBV5"/>
<dbReference type="SUPFAM" id="SSF81383">
    <property type="entry name" value="F-box domain"/>
    <property type="match status" value="1"/>
</dbReference>
<dbReference type="Gene3D" id="3.80.10.10">
    <property type="entry name" value="Ribonuclease Inhibitor"/>
    <property type="match status" value="1"/>
</dbReference>
<keyword evidence="2" id="KW-1185">Reference proteome</keyword>
<gene>
    <name evidence="1" type="ORF">BCR41DRAFT_362557</name>
</gene>
<reference evidence="1 2" key="1">
    <citation type="submission" date="2016-07" db="EMBL/GenBank/DDBJ databases">
        <title>Pervasive Adenine N6-methylation of Active Genes in Fungi.</title>
        <authorList>
            <consortium name="DOE Joint Genome Institute"/>
            <person name="Mondo S.J."/>
            <person name="Dannebaum R.O."/>
            <person name="Kuo R.C."/>
            <person name="Labutti K."/>
            <person name="Haridas S."/>
            <person name="Kuo A."/>
            <person name="Salamov A."/>
            <person name="Ahrendt S.R."/>
            <person name="Lipzen A."/>
            <person name="Sullivan W."/>
            <person name="Andreopoulos W.B."/>
            <person name="Clum A."/>
            <person name="Lindquist E."/>
            <person name="Daum C."/>
            <person name="Ramamoorthy G.K."/>
            <person name="Gryganskyi A."/>
            <person name="Culley D."/>
            <person name="Magnuson J.K."/>
            <person name="James T.Y."/>
            <person name="O'Malley M.A."/>
            <person name="Stajich J.E."/>
            <person name="Spatafora J.W."/>
            <person name="Visel A."/>
            <person name="Grigoriev I.V."/>
        </authorList>
    </citation>
    <scope>NUCLEOTIDE SEQUENCE [LARGE SCALE GENOMIC DNA]</scope>
    <source>
        <strain evidence="1 2">NRRL 3116</strain>
    </source>
</reference>
<organism evidence="1 2">
    <name type="scientific">Lobosporangium transversale</name>
    <dbReference type="NCBI Taxonomy" id="64571"/>
    <lineage>
        <taxon>Eukaryota</taxon>
        <taxon>Fungi</taxon>
        <taxon>Fungi incertae sedis</taxon>
        <taxon>Mucoromycota</taxon>
        <taxon>Mortierellomycotina</taxon>
        <taxon>Mortierellomycetes</taxon>
        <taxon>Mortierellales</taxon>
        <taxon>Mortierellaceae</taxon>
        <taxon>Lobosporangium</taxon>
    </lineage>
</organism>
<evidence type="ECO:0008006" key="3">
    <source>
        <dbReference type="Google" id="ProtNLM"/>
    </source>
</evidence>
<comment type="caution">
    <text evidence="1">The sequence shown here is derived from an EMBL/GenBank/DDBJ whole genome shotgun (WGS) entry which is preliminary data.</text>
</comment>
<sequence length="518" mass="59298">MMTSLNLNPLCIPEIVLLIGSYLEWTDLSRCIRVSRIFHDTLVKTIWKKITVSGRSSYPTSEALRRYKEYIECLEFHHIFPKEYMTLHGCGRLRQITCNMDSSVDSSTRNDLSNLIKVHSSTITEFRSECSSLREIWEALLKCTHLENLAIHGTDILEDEVDLFFQVCKNIGALDMSEVLIAQLPSDFLDNRSGKFIFPNISAVRFFDTQIVDSPHPHTSSVCLGMLTRRCPRLRSLDHYNSNIKAQPRKRMNIDFYRTVFLHHPYTLTNLSDLHLTGMEIKDKDMAALLRQMTELRWLEAPDCDFGPLSIRELLSNEQEVSDNGRILWKRRDQRLCDTVEGLEFNIYSTKADGVVQAILSNCPRLKELTGPKITVAEIVDGAEWVCTYLSILNIQLEAAVDRETSEGMRKQRVVFKQLGRLTRLKHLHLTGGILEVKGFRTLDLKLGAGLDELVTLKDLHSLSFEGDEHQEIQAEDAAWMVNNWSRLELVSGVANQDRDACTLVNGIFKLRNVILLK</sequence>
<name>A0A1Y2GBV5_9FUNG</name>
<dbReference type="InParanoid" id="A0A1Y2GBV5"/>
<evidence type="ECO:0000313" key="1">
    <source>
        <dbReference type="EMBL" id="ORZ04718.1"/>
    </source>
</evidence>
<dbReference type="InterPro" id="IPR036047">
    <property type="entry name" value="F-box-like_dom_sf"/>
</dbReference>
<dbReference type="RefSeq" id="XP_021876715.1">
    <property type="nucleotide sequence ID" value="XM_022025743.1"/>
</dbReference>
<evidence type="ECO:0000313" key="2">
    <source>
        <dbReference type="Proteomes" id="UP000193648"/>
    </source>
</evidence>
<dbReference type="OrthoDB" id="2449914at2759"/>
<dbReference type="InterPro" id="IPR032675">
    <property type="entry name" value="LRR_dom_sf"/>
</dbReference>
<protein>
    <recommendedName>
        <fullName evidence="3">F-box domain-containing protein</fullName>
    </recommendedName>
</protein>
<dbReference type="SUPFAM" id="SSF52047">
    <property type="entry name" value="RNI-like"/>
    <property type="match status" value="1"/>
</dbReference>